<dbReference type="InterPro" id="IPR036928">
    <property type="entry name" value="AS_sf"/>
</dbReference>
<evidence type="ECO:0000259" key="1">
    <source>
        <dbReference type="Pfam" id="PF01425"/>
    </source>
</evidence>
<feature type="domain" description="Amidase" evidence="1">
    <location>
        <begin position="38"/>
        <end position="469"/>
    </location>
</feature>
<dbReference type="SUPFAM" id="SSF75304">
    <property type="entry name" value="Amidase signature (AS) enzymes"/>
    <property type="match status" value="1"/>
</dbReference>
<dbReference type="EMBL" id="CP017755">
    <property type="protein sequence ID" value="AOZ10772.1"/>
    <property type="molecule type" value="Genomic_DNA"/>
</dbReference>
<evidence type="ECO:0000313" key="2">
    <source>
        <dbReference type="EMBL" id="AOZ10772.1"/>
    </source>
</evidence>
<accession>A0ABN4TU37</accession>
<dbReference type="RefSeq" id="WP_071073285.1">
    <property type="nucleotide sequence ID" value="NZ_CP017755.1"/>
</dbReference>
<proteinExistence type="predicted"/>
<gene>
    <name evidence="2" type="ORF">BKK80_24725</name>
</gene>
<evidence type="ECO:0000313" key="3">
    <source>
        <dbReference type="Proteomes" id="UP000177515"/>
    </source>
</evidence>
<dbReference type="PANTHER" id="PTHR11895">
    <property type="entry name" value="TRANSAMIDASE"/>
    <property type="match status" value="1"/>
</dbReference>
<dbReference type="Gene3D" id="3.90.1300.10">
    <property type="entry name" value="Amidase signature (AS) domain"/>
    <property type="match status" value="1"/>
</dbReference>
<dbReference type="InterPro" id="IPR023631">
    <property type="entry name" value="Amidase_dom"/>
</dbReference>
<dbReference type="InterPro" id="IPR000120">
    <property type="entry name" value="Amidase"/>
</dbReference>
<dbReference type="Proteomes" id="UP000177515">
    <property type="component" value="Chromosome 2"/>
</dbReference>
<protein>
    <submittedName>
        <fullName evidence="2">Amidase</fullName>
    </submittedName>
</protein>
<organism evidence="2 3">
    <name type="scientific">Cupriavidus malaysiensis</name>
    <dbReference type="NCBI Taxonomy" id="367825"/>
    <lineage>
        <taxon>Bacteria</taxon>
        <taxon>Pseudomonadati</taxon>
        <taxon>Pseudomonadota</taxon>
        <taxon>Betaproteobacteria</taxon>
        <taxon>Burkholderiales</taxon>
        <taxon>Burkholderiaceae</taxon>
        <taxon>Cupriavidus</taxon>
    </lineage>
</organism>
<keyword evidence="3" id="KW-1185">Reference proteome</keyword>
<dbReference type="PANTHER" id="PTHR11895:SF76">
    <property type="entry name" value="INDOLEACETAMIDE HYDROLASE"/>
    <property type="match status" value="1"/>
</dbReference>
<name>A0ABN4TU37_9BURK</name>
<sequence length="493" mass="52260">MTAKTAASVAPVAVPELCRLPARALAQRIRARELSSREVVTAFLDHIAALNPRFNAIVSMRPPEQVLAEADAADAAVARGEPVGALHGLPQAIKDLAPTRGLRSTSGSPLFAEHVPQADAIVAARMRAAGAIFIGKTNVPEFGLGSHTFNPVFGATGNAWDPSRSAGGSSGGAAVALALRMLPVADGSDMGGSLRNPAAYNNVLGLRPSQGRVPHWPRVDAFMSQLATEGPMARSADDLALLLSVQSGYDARVPLSLDGAVPDWHDRLDADLSGARIAWLGDLGGHLACEPGILALCEAALARLGEAGIRTEAIAPAFDWERIWRAFVVMRQLSLGASLGGAYADPVQRAGMKPELQWELEGFQRLSGADVARAAVDRTAWYDLALQLLETHRFVALPSAQVFPFAIEERWPARIGAREMDSYHRWMEVVTPGTLSGCPVISLPAGWNAQGLPMGVQIIGRPRDELSLLQLAHCHERITGLLQAEPPALAPAG</sequence>
<dbReference type="Pfam" id="PF01425">
    <property type="entry name" value="Amidase"/>
    <property type="match status" value="1"/>
</dbReference>
<dbReference type="InterPro" id="IPR020556">
    <property type="entry name" value="Amidase_CS"/>
</dbReference>
<dbReference type="PROSITE" id="PS00571">
    <property type="entry name" value="AMIDASES"/>
    <property type="match status" value="1"/>
</dbReference>
<dbReference type="NCBIfam" id="NF005686">
    <property type="entry name" value="PRK07486.1"/>
    <property type="match status" value="1"/>
</dbReference>
<reference evidence="2 3" key="1">
    <citation type="submission" date="2016-10" db="EMBL/GenBank/DDBJ databases">
        <title>Complete genome sequences of three Cupriavidus strains isolated from various Malaysian environments.</title>
        <authorList>
            <person name="Abdullah A.A.-A."/>
            <person name="Shafie N.A.H."/>
            <person name="Lau N.S."/>
        </authorList>
    </citation>
    <scope>NUCLEOTIDE SEQUENCE [LARGE SCALE GENOMIC DNA]</scope>
    <source>
        <strain evidence="2 3">USMAA1020</strain>
    </source>
</reference>